<dbReference type="InterPro" id="IPR046341">
    <property type="entry name" value="SET_dom_sf"/>
</dbReference>
<organism evidence="2 3">
    <name type="scientific">Aphidius gifuensis</name>
    <name type="common">Parasitoid wasp</name>
    <dbReference type="NCBI Taxonomy" id="684658"/>
    <lineage>
        <taxon>Eukaryota</taxon>
        <taxon>Metazoa</taxon>
        <taxon>Ecdysozoa</taxon>
        <taxon>Arthropoda</taxon>
        <taxon>Hexapoda</taxon>
        <taxon>Insecta</taxon>
        <taxon>Pterygota</taxon>
        <taxon>Neoptera</taxon>
        <taxon>Endopterygota</taxon>
        <taxon>Hymenoptera</taxon>
        <taxon>Apocrita</taxon>
        <taxon>Ichneumonoidea</taxon>
        <taxon>Braconidae</taxon>
        <taxon>Aphidiinae</taxon>
        <taxon>Aphidius</taxon>
    </lineage>
</organism>
<dbReference type="CDD" id="cd20071">
    <property type="entry name" value="SET_SMYD"/>
    <property type="match status" value="1"/>
</dbReference>
<name>A0A834Y2W5_APHGI</name>
<dbReference type="OrthoDB" id="5945798at2759"/>
<protein>
    <recommendedName>
        <fullName evidence="1">SET domain-containing protein</fullName>
    </recommendedName>
</protein>
<dbReference type="Gene3D" id="1.10.220.160">
    <property type="match status" value="1"/>
</dbReference>
<accession>A0A834Y2W5</accession>
<dbReference type="InterPro" id="IPR001214">
    <property type="entry name" value="SET_dom"/>
</dbReference>
<dbReference type="PROSITE" id="PS50280">
    <property type="entry name" value="SET"/>
    <property type="match status" value="1"/>
</dbReference>
<dbReference type="AlphaFoldDB" id="A0A834Y2W5"/>
<dbReference type="InterPro" id="IPR053010">
    <property type="entry name" value="SET_SmydA-8"/>
</dbReference>
<dbReference type="GO" id="GO:0008276">
    <property type="term" value="F:protein methyltransferase activity"/>
    <property type="evidence" value="ECO:0007669"/>
    <property type="project" value="UniProtKB-ARBA"/>
</dbReference>
<evidence type="ECO:0000259" key="1">
    <source>
        <dbReference type="PROSITE" id="PS50280"/>
    </source>
</evidence>
<evidence type="ECO:0000313" key="3">
    <source>
        <dbReference type="Proteomes" id="UP000639338"/>
    </source>
</evidence>
<gene>
    <name evidence="2" type="ORF">HCN44_005307</name>
</gene>
<dbReference type="GO" id="GO:0008757">
    <property type="term" value="F:S-adenosylmethionine-dependent methyltransferase activity"/>
    <property type="evidence" value="ECO:0007669"/>
    <property type="project" value="UniProtKB-ARBA"/>
</dbReference>
<dbReference type="Gene3D" id="2.170.270.10">
    <property type="entry name" value="SET domain"/>
    <property type="match status" value="1"/>
</dbReference>
<dbReference type="Gene3D" id="6.10.140.2220">
    <property type="match status" value="1"/>
</dbReference>
<dbReference type="GO" id="GO:0008170">
    <property type="term" value="F:N-methyltransferase activity"/>
    <property type="evidence" value="ECO:0007669"/>
    <property type="project" value="UniProtKB-ARBA"/>
</dbReference>
<dbReference type="SUPFAM" id="SSF82199">
    <property type="entry name" value="SET domain"/>
    <property type="match status" value="1"/>
</dbReference>
<dbReference type="SMART" id="SM00317">
    <property type="entry name" value="SET"/>
    <property type="match status" value="1"/>
</dbReference>
<evidence type="ECO:0000313" key="2">
    <source>
        <dbReference type="EMBL" id="KAF7997030.1"/>
    </source>
</evidence>
<keyword evidence="3" id="KW-1185">Reference proteome</keyword>
<dbReference type="PANTHER" id="PTHR46455">
    <property type="entry name" value="SET AND MYND DOMAIN CONTAINING, ARTHROPOD-SPECIFIC, MEMBER 4, ISOFORM A"/>
    <property type="match status" value="1"/>
</dbReference>
<reference evidence="2 3" key="1">
    <citation type="submission" date="2020-08" db="EMBL/GenBank/DDBJ databases">
        <title>Aphidius gifuensis genome sequencing and assembly.</title>
        <authorList>
            <person name="Du Z."/>
        </authorList>
    </citation>
    <scope>NUCLEOTIDE SEQUENCE [LARGE SCALE GENOMIC DNA]</scope>
    <source>
        <strain evidence="2">YNYX2018</strain>
        <tissue evidence="2">Adults</tissue>
    </source>
</reference>
<dbReference type="EMBL" id="JACMRX010000001">
    <property type="protein sequence ID" value="KAF7997030.1"/>
    <property type="molecule type" value="Genomic_DNA"/>
</dbReference>
<dbReference type="Pfam" id="PF00856">
    <property type="entry name" value="SET"/>
    <property type="match status" value="1"/>
</dbReference>
<dbReference type="PANTHER" id="PTHR46455:SF3">
    <property type="entry name" value="SET AND MYND DOMAIN CONTAINING, ARTHROPOD-SPECIFIC, MEMBER 9, ISOFORM A-RELATED"/>
    <property type="match status" value="1"/>
</dbReference>
<proteinExistence type="predicted"/>
<comment type="caution">
    <text evidence="2">The sequence shown here is derived from an EMBL/GenBank/DDBJ whole genome shotgun (WGS) entry which is preliminary data.</text>
</comment>
<sequence>MIEPEMMEKLLINYLKKHNIYDNNKSWCVKYSSLGGRGLHAIRDIKQGELIFTDKPLIIGPRCYNKYLPMCINCYKSDCTLFSCDNGCGLPICSNDCENSIKHINSECKYLNNLQVTCGSMWSMELLQTVVPIRALSLNDDEKKLLNGMECHDGPGHGREIELLKKNISNIINEDDEKYMKKVCRIFDTNAFETVLIIDGKTSISLRGLFPLGALQNHSCTPNTRHYFTNNNVMITKASRDIKAGEELTMTYTDLLWDTSLRRRYLIASKHFECNCKRCCDPLELGSQIGAMRCANIDCYGFIYPDEPLNFETSWSCRECFKKITNRQIKVIRSGIKSIIDPILLESPRKLLNFIETELLTLVPPTNHIMLDMKFQLTEKELELKEKYCYDLLDIMDHLNLGDHQKKGLILYELYCTINEKLRRDKNLIIKKNNDKIIDKILEILKDDISAPLDLKNFQDV</sequence>
<feature type="domain" description="SET" evidence="1">
    <location>
        <begin position="25"/>
        <end position="253"/>
    </location>
</feature>
<dbReference type="Proteomes" id="UP000639338">
    <property type="component" value="Unassembled WGS sequence"/>
</dbReference>